<protein>
    <recommendedName>
        <fullName evidence="2">PGG domain-containing protein</fullName>
    </recommendedName>
</protein>
<gene>
    <name evidence="3" type="ORF">V5N11_030141</name>
</gene>
<organism evidence="3 4">
    <name type="scientific">Cardamine amara subsp. amara</name>
    <dbReference type="NCBI Taxonomy" id="228776"/>
    <lineage>
        <taxon>Eukaryota</taxon>
        <taxon>Viridiplantae</taxon>
        <taxon>Streptophyta</taxon>
        <taxon>Embryophyta</taxon>
        <taxon>Tracheophyta</taxon>
        <taxon>Spermatophyta</taxon>
        <taxon>Magnoliopsida</taxon>
        <taxon>eudicotyledons</taxon>
        <taxon>Gunneridae</taxon>
        <taxon>Pentapetalae</taxon>
        <taxon>rosids</taxon>
        <taxon>malvids</taxon>
        <taxon>Brassicales</taxon>
        <taxon>Brassicaceae</taxon>
        <taxon>Cardamineae</taxon>
        <taxon>Cardamine</taxon>
    </lineage>
</organism>
<feature type="transmembrane region" description="Helical" evidence="1">
    <location>
        <begin position="41"/>
        <end position="64"/>
    </location>
</feature>
<keyword evidence="1" id="KW-1133">Transmembrane helix</keyword>
<evidence type="ECO:0000313" key="4">
    <source>
        <dbReference type="Proteomes" id="UP001558713"/>
    </source>
</evidence>
<comment type="caution">
    <text evidence="3">The sequence shown here is derived from an EMBL/GenBank/DDBJ whole genome shotgun (WGS) entry which is preliminary data.</text>
</comment>
<proteinExistence type="predicted"/>
<keyword evidence="1" id="KW-0472">Membrane</keyword>
<accession>A0ABD1BFR2</accession>
<keyword evidence="1" id="KW-0812">Transmembrane</keyword>
<dbReference type="EMBL" id="JBANAX010000263">
    <property type="protein sequence ID" value="KAL1216494.1"/>
    <property type="molecule type" value="Genomic_DNA"/>
</dbReference>
<reference evidence="3 4" key="1">
    <citation type="submission" date="2024-04" db="EMBL/GenBank/DDBJ databases">
        <title>Genome assembly C_amara_ONT_v2.</title>
        <authorList>
            <person name="Yant L."/>
            <person name="Moore C."/>
            <person name="Slenker M."/>
        </authorList>
    </citation>
    <scope>NUCLEOTIDE SEQUENCE [LARGE SCALE GENOMIC DNA]</scope>
    <source>
        <tissue evidence="3">Leaf</tissue>
    </source>
</reference>
<evidence type="ECO:0000256" key="1">
    <source>
        <dbReference type="SAM" id="Phobius"/>
    </source>
</evidence>
<dbReference type="Proteomes" id="UP001558713">
    <property type="component" value="Unassembled WGS sequence"/>
</dbReference>
<feature type="transmembrane region" description="Helical" evidence="1">
    <location>
        <begin position="125"/>
        <end position="150"/>
    </location>
</feature>
<feature type="domain" description="PGG" evidence="2">
    <location>
        <begin position="39"/>
        <end position="144"/>
    </location>
</feature>
<name>A0ABD1BFR2_CARAN</name>
<feature type="transmembrane region" description="Helical" evidence="1">
    <location>
        <begin position="84"/>
        <end position="104"/>
    </location>
</feature>
<keyword evidence="4" id="KW-1185">Reference proteome</keyword>
<sequence length="156" mass="17378">MALGSARSPSGLQPVLLSASQRHRRSKRQDDLEFSRIGSKIIMVFATIIAALTFVMGFTCTKIYTNYAPALGIMGLVKKAVFMIFLLCNSITMLTSVATVMNHIKIQHLRDCQMINEATKRAMELVALAFLSMLVAFVVGVFLVLILLPWHTFFHV</sequence>
<evidence type="ECO:0000313" key="3">
    <source>
        <dbReference type="EMBL" id="KAL1216494.1"/>
    </source>
</evidence>
<dbReference type="InterPro" id="IPR026961">
    <property type="entry name" value="PGG_dom"/>
</dbReference>
<dbReference type="Pfam" id="PF13962">
    <property type="entry name" value="PGG"/>
    <property type="match status" value="1"/>
</dbReference>
<dbReference type="AlphaFoldDB" id="A0ABD1BFR2"/>
<evidence type="ECO:0000259" key="2">
    <source>
        <dbReference type="Pfam" id="PF13962"/>
    </source>
</evidence>